<evidence type="ECO:0000313" key="12">
    <source>
        <dbReference type="EMBL" id="QTG17400.1"/>
    </source>
</evidence>
<dbReference type="GO" id="GO:0005385">
    <property type="term" value="F:zinc ion transmembrane transporter activity"/>
    <property type="evidence" value="ECO:0007669"/>
    <property type="project" value="TreeGrafter"/>
</dbReference>
<dbReference type="EMBL" id="CP049222">
    <property type="protein sequence ID" value="QTG17400.1"/>
    <property type="molecule type" value="Genomic_DNA"/>
</dbReference>
<keyword evidence="12" id="KW-0614">Plasmid</keyword>
<dbReference type="InterPro" id="IPR050681">
    <property type="entry name" value="CDF/SLC30A"/>
</dbReference>
<evidence type="ECO:0000256" key="8">
    <source>
        <dbReference type="ARBA" id="ARBA00023136"/>
    </source>
</evidence>
<keyword evidence="3" id="KW-0813">Transport</keyword>
<reference evidence="12" key="1">
    <citation type="submission" date="2020-02" db="EMBL/GenBank/DDBJ databases">
        <title>Unexpected conservation and global transmission of agrobacterial virulence plasmids.</title>
        <authorList>
            <person name="Weisberg A.J."/>
            <person name="Davis E.W. II"/>
            <person name="Tabima J.R."/>
            <person name="Belcher M.S."/>
            <person name="Miller M."/>
            <person name="Kuo C.-H."/>
            <person name="Loper J.E."/>
            <person name="Grunwald N.J."/>
            <person name="Putnam M.L."/>
            <person name="Chang J.H."/>
        </authorList>
    </citation>
    <scope>NUCLEOTIDE SEQUENCE</scope>
    <source>
        <strain evidence="12">Q15/94</strain>
        <plasmid evidence="12">pQ15_94_5</plasmid>
    </source>
</reference>
<dbReference type="NCBIfam" id="TIGR01297">
    <property type="entry name" value="CDF"/>
    <property type="match status" value="1"/>
</dbReference>
<accession>A0AAJ4TDR9</accession>
<keyword evidence="5" id="KW-0864">Zinc transport</keyword>
<dbReference type="Proteomes" id="UP000663946">
    <property type="component" value="Plasmid pQ15_94_5"/>
</dbReference>
<dbReference type="GO" id="GO:0005886">
    <property type="term" value="C:plasma membrane"/>
    <property type="evidence" value="ECO:0007669"/>
    <property type="project" value="TreeGrafter"/>
</dbReference>
<dbReference type="PANTHER" id="PTHR11562:SF17">
    <property type="entry name" value="RE54080P-RELATED"/>
    <property type="match status" value="1"/>
</dbReference>
<feature type="transmembrane region" description="Helical" evidence="9">
    <location>
        <begin position="91"/>
        <end position="110"/>
    </location>
</feature>
<evidence type="ECO:0000259" key="11">
    <source>
        <dbReference type="Pfam" id="PF16916"/>
    </source>
</evidence>
<dbReference type="InterPro" id="IPR027470">
    <property type="entry name" value="Cation_efflux_CTD"/>
</dbReference>
<feature type="transmembrane region" description="Helical" evidence="9">
    <location>
        <begin position="122"/>
        <end position="141"/>
    </location>
</feature>
<feature type="domain" description="Cation efflux protein cytoplasmic" evidence="11">
    <location>
        <begin position="219"/>
        <end position="293"/>
    </location>
</feature>
<dbReference type="InterPro" id="IPR058533">
    <property type="entry name" value="Cation_efflux_TM"/>
</dbReference>
<dbReference type="RefSeq" id="WP_333723083.1">
    <property type="nucleotide sequence ID" value="NZ_CP049222.1"/>
</dbReference>
<evidence type="ECO:0000256" key="9">
    <source>
        <dbReference type="SAM" id="Phobius"/>
    </source>
</evidence>
<dbReference type="InterPro" id="IPR002524">
    <property type="entry name" value="Cation_efflux"/>
</dbReference>
<sequence>MGAGHSHTAARPTGTSAGRHKSRLATALGLTVAFMLVEVVGGLWTGSLALLADAAHMLTDAGGLALALIAIRFSERPATPQKTYGYVRMEVLSALANAVVLLLLTIYIFYEAYERFVDPPQILGGPMLIVAVIGLTVNLISMKLLSPGSSESLNVKGAYFEVLGDMLGSLGVIVAAGVVMFTGWSLADPIIGAVIGLFILPRTWILLKQAIHILMEGTPPEIDITLLQKKLMSIPGVDAVHDLHVWTITSGMDAMSCHIVVTDMAEALSILSSARRVMEESFGLSHVTIQVEDQATREAEGEMKI</sequence>
<dbReference type="Gene3D" id="1.20.1510.10">
    <property type="entry name" value="Cation efflux protein transmembrane domain"/>
    <property type="match status" value="1"/>
</dbReference>
<dbReference type="InterPro" id="IPR027469">
    <property type="entry name" value="Cation_efflux_TMD_sf"/>
</dbReference>
<evidence type="ECO:0000256" key="2">
    <source>
        <dbReference type="ARBA" id="ARBA00008873"/>
    </source>
</evidence>
<proteinExistence type="inferred from homology"/>
<gene>
    <name evidence="12" type="ORF">G6M86_29370</name>
</gene>
<dbReference type="Pfam" id="PF01545">
    <property type="entry name" value="Cation_efflux"/>
    <property type="match status" value="1"/>
</dbReference>
<dbReference type="PANTHER" id="PTHR11562">
    <property type="entry name" value="CATION EFFLUX PROTEIN/ ZINC TRANSPORTER"/>
    <property type="match status" value="1"/>
</dbReference>
<evidence type="ECO:0000256" key="7">
    <source>
        <dbReference type="ARBA" id="ARBA00023065"/>
    </source>
</evidence>
<feature type="transmembrane region" description="Helical" evidence="9">
    <location>
        <begin position="50"/>
        <end position="71"/>
    </location>
</feature>
<keyword evidence="7" id="KW-0406">Ion transport</keyword>
<keyword evidence="6 9" id="KW-1133">Transmembrane helix</keyword>
<dbReference type="AlphaFoldDB" id="A0AAJ4TDR9"/>
<keyword evidence="8 9" id="KW-0472">Membrane</keyword>
<evidence type="ECO:0000256" key="1">
    <source>
        <dbReference type="ARBA" id="ARBA00004141"/>
    </source>
</evidence>
<dbReference type="SUPFAM" id="SSF161111">
    <property type="entry name" value="Cation efflux protein transmembrane domain-like"/>
    <property type="match status" value="1"/>
</dbReference>
<organism evidence="12 13">
    <name type="scientific">Agrobacterium tumefaciens</name>
    <dbReference type="NCBI Taxonomy" id="358"/>
    <lineage>
        <taxon>Bacteria</taxon>
        <taxon>Pseudomonadati</taxon>
        <taxon>Pseudomonadota</taxon>
        <taxon>Alphaproteobacteria</taxon>
        <taxon>Hyphomicrobiales</taxon>
        <taxon>Rhizobiaceae</taxon>
        <taxon>Rhizobium/Agrobacterium group</taxon>
        <taxon>Agrobacterium</taxon>
        <taxon>Agrobacterium tumefaciens complex</taxon>
    </lineage>
</organism>
<evidence type="ECO:0000256" key="6">
    <source>
        <dbReference type="ARBA" id="ARBA00022989"/>
    </source>
</evidence>
<keyword evidence="5" id="KW-0862">Zinc</keyword>
<name>A0AAJ4TDR9_AGRTU</name>
<protein>
    <submittedName>
        <fullName evidence="12">Cation transporter</fullName>
    </submittedName>
</protein>
<evidence type="ECO:0000256" key="3">
    <source>
        <dbReference type="ARBA" id="ARBA00022448"/>
    </source>
</evidence>
<dbReference type="InterPro" id="IPR036837">
    <property type="entry name" value="Cation_efflux_CTD_sf"/>
</dbReference>
<comment type="similarity">
    <text evidence="2">Belongs to the cation diffusion facilitator (CDF) transporter (TC 2.A.4) family. SLC30A subfamily.</text>
</comment>
<dbReference type="Pfam" id="PF16916">
    <property type="entry name" value="ZT_dimer"/>
    <property type="match status" value="1"/>
</dbReference>
<feature type="domain" description="Cation efflux protein transmembrane" evidence="10">
    <location>
        <begin position="26"/>
        <end position="215"/>
    </location>
</feature>
<feature type="transmembrane region" description="Helical" evidence="9">
    <location>
        <begin position="162"/>
        <end position="184"/>
    </location>
</feature>
<evidence type="ECO:0000259" key="10">
    <source>
        <dbReference type="Pfam" id="PF01545"/>
    </source>
</evidence>
<evidence type="ECO:0000313" key="13">
    <source>
        <dbReference type="Proteomes" id="UP000663946"/>
    </source>
</evidence>
<geneLocation type="plasmid" evidence="12 13">
    <name>pQ15_94_5</name>
</geneLocation>
<comment type="subcellular location">
    <subcellularLocation>
        <location evidence="1">Membrane</location>
        <topology evidence="1">Multi-pass membrane protein</topology>
    </subcellularLocation>
</comment>
<evidence type="ECO:0000256" key="5">
    <source>
        <dbReference type="ARBA" id="ARBA00022906"/>
    </source>
</evidence>
<dbReference type="SUPFAM" id="SSF160240">
    <property type="entry name" value="Cation efflux protein cytoplasmic domain-like"/>
    <property type="match status" value="1"/>
</dbReference>
<feature type="transmembrane region" description="Helical" evidence="9">
    <location>
        <begin position="24"/>
        <end position="44"/>
    </location>
</feature>
<keyword evidence="4 9" id="KW-0812">Transmembrane</keyword>
<feature type="transmembrane region" description="Helical" evidence="9">
    <location>
        <begin position="190"/>
        <end position="207"/>
    </location>
</feature>
<evidence type="ECO:0000256" key="4">
    <source>
        <dbReference type="ARBA" id="ARBA00022692"/>
    </source>
</evidence>